<keyword evidence="2" id="KW-1185">Reference proteome</keyword>
<evidence type="ECO:0000313" key="1">
    <source>
        <dbReference type="EMBL" id="KAI4317643.1"/>
    </source>
</evidence>
<evidence type="ECO:0000313" key="2">
    <source>
        <dbReference type="Proteomes" id="UP000828941"/>
    </source>
</evidence>
<reference evidence="1 2" key="1">
    <citation type="journal article" date="2022" name="DNA Res.">
        <title>Chromosomal-level genome assembly of the orchid tree Bauhinia variegata (Leguminosae; Cercidoideae) supports the allotetraploid origin hypothesis of Bauhinia.</title>
        <authorList>
            <person name="Zhong Y."/>
            <person name="Chen Y."/>
            <person name="Zheng D."/>
            <person name="Pang J."/>
            <person name="Liu Y."/>
            <person name="Luo S."/>
            <person name="Meng S."/>
            <person name="Qian L."/>
            <person name="Wei D."/>
            <person name="Dai S."/>
            <person name="Zhou R."/>
        </authorList>
    </citation>
    <scope>NUCLEOTIDE SEQUENCE [LARGE SCALE GENOMIC DNA]</scope>
    <source>
        <strain evidence="1">BV-YZ2020</strain>
    </source>
</reference>
<accession>A0ACB9M128</accession>
<name>A0ACB9M128_BAUVA</name>
<dbReference type="Proteomes" id="UP000828941">
    <property type="component" value="Chromosome 10"/>
</dbReference>
<comment type="caution">
    <text evidence="1">The sequence shown here is derived from an EMBL/GenBank/DDBJ whole genome shotgun (WGS) entry which is preliminary data.</text>
</comment>
<dbReference type="EMBL" id="CM039435">
    <property type="protein sequence ID" value="KAI4317643.1"/>
    <property type="molecule type" value="Genomic_DNA"/>
</dbReference>
<sequence length="76" mass="8391">MASTDKPAEHEHKTTSRIGALVSGVTYLFDVLLRFLLFAASVVVIVVIVTSNQTVIISVDSLERRVKKFKHSAAFM</sequence>
<gene>
    <name evidence="1" type="ORF">L6164_025497</name>
</gene>
<protein>
    <submittedName>
        <fullName evidence="1">Uncharacterized protein</fullName>
    </submittedName>
</protein>
<organism evidence="1 2">
    <name type="scientific">Bauhinia variegata</name>
    <name type="common">Purple orchid tree</name>
    <name type="synonym">Phanera variegata</name>
    <dbReference type="NCBI Taxonomy" id="167791"/>
    <lineage>
        <taxon>Eukaryota</taxon>
        <taxon>Viridiplantae</taxon>
        <taxon>Streptophyta</taxon>
        <taxon>Embryophyta</taxon>
        <taxon>Tracheophyta</taxon>
        <taxon>Spermatophyta</taxon>
        <taxon>Magnoliopsida</taxon>
        <taxon>eudicotyledons</taxon>
        <taxon>Gunneridae</taxon>
        <taxon>Pentapetalae</taxon>
        <taxon>rosids</taxon>
        <taxon>fabids</taxon>
        <taxon>Fabales</taxon>
        <taxon>Fabaceae</taxon>
        <taxon>Cercidoideae</taxon>
        <taxon>Cercideae</taxon>
        <taxon>Bauhiniinae</taxon>
        <taxon>Bauhinia</taxon>
    </lineage>
</organism>
<proteinExistence type="predicted"/>